<comment type="subcellular location">
    <subcellularLocation>
        <location evidence="1">Cell membrane</location>
        <topology evidence="1">Multi-pass membrane protein</topology>
    </subcellularLocation>
</comment>
<evidence type="ECO:0000313" key="9">
    <source>
        <dbReference type="Proteomes" id="UP000664169"/>
    </source>
</evidence>
<dbReference type="EMBL" id="CAJPDQ010000013">
    <property type="protein sequence ID" value="CAF9918164.1"/>
    <property type="molecule type" value="Genomic_DNA"/>
</dbReference>
<proteinExistence type="predicted"/>
<dbReference type="GO" id="GO:0006826">
    <property type="term" value="P:iron ion transport"/>
    <property type="evidence" value="ECO:0007669"/>
    <property type="project" value="TreeGrafter"/>
</dbReference>
<dbReference type="SUPFAM" id="SSF52343">
    <property type="entry name" value="Ferredoxin reductase-like, C-terminal NADP-linked domain"/>
    <property type="match status" value="1"/>
</dbReference>
<comment type="caution">
    <text evidence="8">The sequence shown here is derived from an EMBL/GenBank/DDBJ whole genome shotgun (WGS) entry which is preliminary data.</text>
</comment>
<feature type="domain" description="FAD-binding FR-type" evidence="7">
    <location>
        <begin position="151"/>
        <end position="265"/>
    </location>
</feature>
<feature type="transmembrane region" description="Helical" evidence="6">
    <location>
        <begin position="105"/>
        <end position="125"/>
    </location>
</feature>
<dbReference type="InterPro" id="IPR017938">
    <property type="entry name" value="Riboflavin_synthase-like_b-brl"/>
</dbReference>
<evidence type="ECO:0000256" key="1">
    <source>
        <dbReference type="ARBA" id="ARBA00004651"/>
    </source>
</evidence>
<evidence type="ECO:0000259" key="7">
    <source>
        <dbReference type="PROSITE" id="PS51384"/>
    </source>
</evidence>
<evidence type="ECO:0000256" key="3">
    <source>
        <dbReference type="ARBA" id="ARBA00022448"/>
    </source>
</evidence>
<dbReference type="PANTHER" id="PTHR32361:SF26">
    <property type="entry name" value="FAD-BINDING 8 DOMAIN-CONTAINING PROTEIN-RELATED"/>
    <property type="match status" value="1"/>
</dbReference>
<dbReference type="Pfam" id="PF08022">
    <property type="entry name" value="FAD_binding_8"/>
    <property type="match status" value="1"/>
</dbReference>
<feature type="transmembrane region" description="Helical" evidence="6">
    <location>
        <begin position="131"/>
        <end position="152"/>
    </location>
</feature>
<dbReference type="OrthoDB" id="4494341at2759"/>
<keyword evidence="4" id="KW-1003">Cell membrane</keyword>
<dbReference type="SUPFAM" id="SSF63380">
    <property type="entry name" value="Riboflavin synthase domain-like"/>
    <property type="match status" value="1"/>
</dbReference>
<accession>A0A8H3F701</accession>
<feature type="transmembrane region" description="Helical" evidence="6">
    <location>
        <begin position="268"/>
        <end position="287"/>
    </location>
</feature>
<keyword evidence="3" id="KW-0813">Transport</keyword>
<dbReference type="AlphaFoldDB" id="A0A8H3F701"/>
<dbReference type="Gene3D" id="3.40.50.80">
    <property type="entry name" value="Nucleotide-binding domain of ferredoxin-NADP reductase (FNR) module"/>
    <property type="match status" value="1"/>
</dbReference>
<dbReference type="CDD" id="cd06186">
    <property type="entry name" value="NOX_Duox_like_FAD_NADP"/>
    <property type="match status" value="1"/>
</dbReference>
<name>A0A8H3F701_9LECA</name>
<dbReference type="GO" id="GO:0015677">
    <property type="term" value="P:copper ion import"/>
    <property type="evidence" value="ECO:0007669"/>
    <property type="project" value="TreeGrafter"/>
</dbReference>
<keyword evidence="6" id="KW-0812">Transmembrane</keyword>
<keyword evidence="6" id="KW-0472">Membrane</keyword>
<feature type="transmembrane region" description="Helical" evidence="6">
    <location>
        <begin position="195"/>
        <end position="218"/>
    </location>
</feature>
<dbReference type="PROSITE" id="PS51384">
    <property type="entry name" value="FAD_FR"/>
    <property type="match status" value="1"/>
</dbReference>
<organism evidence="8 9">
    <name type="scientific">Gomphillus americanus</name>
    <dbReference type="NCBI Taxonomy" id="1940652"/>
    <lineage>
        <taxon>Eukaryota</taxon>
        <taxon>Fungi</taxon>
        <taxon>Dikarya</taxon>
        <taxon>Ascomycota</taxon>
        <taxon>Pezizomycotina</taxon>
        <taxon>Lecanoromycetes</taxon>
        <taxon>OSLEUM clade</taxon>
        <taxon>Ostropomycetidae</taxon>
        <taxon>Ostropales</taxon>
        <taxon>Graphidaceae</taxon>
        <taxon>Gomphilloideae</taxon>
        <taxon>Gomphillus</taxon>
    </lineage>
</organism>
<evidence type="ECO:0000256" key="5">
    <source>
        <dbReference type="ARBA" id="ARBA00048483"/>
    </source>
</evidence>
<gene>
    <name evidence="8" type="ORF">GOMPHAMPRED_001439</name>
</gene>
<dbReference type="InterPro" id="IPR017927">
    <property type="entry name" value="FAD-bd_FR_type"/>
</dbReference>
<dbReference type="Proteomes" id="UP000664169">
    <property type="component" value="Unassembled WGS sequence"/>
</dbReference>
<evidence type="ECO:0000256" key="2">
    <source>
        <dbReference type="ARBA" id="ARBA00012668"/>
    </source>
</evidence>
<dbReference type="InterPro" id="IPR051410">
    <property type="entry name" value="Ferric/Cupric_Reductase"/>
</dbReference>
<dbReference type="EC" id="1.16.1.9" evidence="2"/>
<reference evidence="8" key="1">
    <citation type="submission" date="2021-03" db="EMBL/GenBank/DDBJ databases">
        <authorList>
            <person name="Tagirdzhanova G."/>
        </authorList>
    </citation>
    <scope>NUCLEOTIDE SEQUENCE</scope>
</reference>
<evidence type="ECO:0000256" key="4">
    <source>
        <dbReference type="ARBA" id="ARBA00022475"/>
    </source>
</evidence>
<dbReference type="GO" id="GO:0006879">
    <property type="term" value="P:intracellular iron ion homeostasis"/>
    <property type="evidence" value="ECO:0007669"/>
    <property type="project" value="TreeGrafter"/>
</dbReference>
<feature type="transmembrane region" description="Helical" evidence="6">
    <location>
        <begin position="12"/>
        <end position="30"/>
    </location>
</feature>
<protein>
    <recommendedName>
        <fullName evidence="2">ferric-chelate reductase (NADPH)</fullName>
        <ecNumber evidence="2">1.16.1.9</ecNumber>
    </recommendedName>
</protein>
<dbReference type="PANTHER" id="PTHR32361">
    <property type="entry name" value="FERRIC/CUPRIC REDUCTASE TRANSMEMBRANE COMPONENT"/>
    <property type="match status" value="1"/>
</dbReference>
<comment type="catalytic activity">
    <reaction evidence="5">
        <text>2 a Fe(II)-siderophore + NADP(+) + H(+) = 2 a Fe(III)-siderophore + NADPH</text>
        <dbReference type="Rhea" id="RHEA:28795"/>
        <dbReference type="Rhea" id="RHEA-COMP:11342"/>
        <dbReference type="Rhea" id="RHEA-COMP:11344"/>
        <dbReference type="ChEBI" id="CHEBI:15378"/>
        <dbReference type="ChEBI" id="CHEBI:29033"/>
        <dbReference type="ChEBI" id="CHEBI:29034"/>
        <dbReference type="ChEBI" id="CHEBI:57783"/>
        <dbReference type="ChEBI" id="CHEBI:58349"/>
        <dbReference type="EC" id="1.16.1.9"/>
    </reaction>
</comment>
<evidence type="ECO:0000313" key="8">
    <source>
        <dbReference type="EMBL" id="CAF9918164.1"/>
    </source>
</evidence>
<feature type="transmembrane region" description="Helical" evidence="6">
    <location>
        <begin position="37"/>
        <end position="60"/>
    </location>
</feature>
<dbReference type="GO" id="GO:0052851">
    <property type="term" value="F:ferric-chelate reductase (NADPH) activity"/>
    <property type="evidence" value="ECO:0007669"/>
    <property type="project" value="UniProtKB-EC"/>
</dbReference>
<dbReference type="GO" id="GO:0005886">
    <property type="term" value="C:plasma membrane"/>
    <property type="evidence" value="ECO:0007669"/>
    <property type="project" value="UniProtKB-SubCell"/>
</dbReference>
<feature type="transmembrane region" description="Helical" evidence="6">
    <location>
        <begin position="80"/>
        <end position="98"/>
    </location>
</feature>
<keyword evidence="6" id="KW-1133">Transmembrane helix</keyword>
<evidence type="ECO:0000256" key="6">
    <source>
        <dbReference type="SAM" id="Phobius"/>
    </source>
</evidence>
<dbReference type="InterPro" id="IPR013112">
    <property type="entry name" value="FAD-bd_8"/>
</dbReference>
<dbReference type="InterPro" id="IPR039261">
    <property type="entry name" value="FNR_nucleotide-bd"/>
</dbReference>
<sequence length="425" mass="48093">MAGSLDGPLLDRTGVLAVLNLVPLVGFPNFAQISDYLGVQVLGFQAAHSAIGIVVLMQAITHIATQMQHSTLDLQNHAHFWGLLATIALGLIFVIALFRTIYYEFVSKVHLLLACFLVVCLWLHFDTESLSSRFLLLLAGAAFVASFSLRTFQFLWRNLRSGGLGTLNRCRRNEETIKVMVRPGRSWKVQAGQFVYLWMPGLSFWSFFQLHPFMIVWWEDGLHGKADQLELLVEIKDGWTNCLARSVSHKPSVYLDGPYGSPVNFGDYGSVILFATGAGIASQIPYAKALIDGYMKLEVRTRRVILVWRLDREVNEDWVQSWMQKLLDLDEGSYILKIQLYVLSDFRDEEAANGKKREYGDHDRIKKFYASPDISSLLGEELSRPYGDVMISVAADGEVRDKIRHIVHQPSWTNQFLAKEVSNSE</sequence>
<keyword evidence="9" id="KW-1185">Reference proteome</keyword>